<dbReference type="Gene3D" id="2.40.33.10">
    <property type="entry name" value="PK beta-barrel domain-like"/>
    <property type="match status" value="1"/>
</dbReference>
<evidence type="ECO:0000256" key="1">
    <source>
        <dbReference type="ARBA" id="ARBA00001958"/>
    </source>
</evidence>
<name>A0A0D8BGE0_9ACTN</name>
<comment type="cofactor">
    <cofactor evidence="1">
        <name>K(+)</name>
        <dbReference type="ChEBI" id="CHEBI:29103"/>
    </cofactor>
</comment>
<reference evidence="17" key="1">
    <citation type="submission" date="2015-02" db="EMBL/GenBank/DDBJ databases">
        <title>Draft Genome of Frankia sp. CpI1-S.</title>
        <authorList>
            <person name="Oshone R.T."/>
            <person name="Ngom M."/>
            <person name="Ghodhbane-Gtari F."/>
            <person name="Gtari M."/>
            <person name="Morris K."/>
            <person name="Thomas K."/>
            <person name="Sen A."/>
            <person name="Tisa L.S."/>
        </authorList>
    </citation>
    <scope>NUCLEOTIDE SEQUENCE [LARGE SCALE GENOMIC DNA]</scope>
    <source>
        <strain evidence="17">CpI1-S</strain>
    </source>
</reference>
<dbReference type="GO" id="GO:0005524">
    <property type="term" value="F:ATP binding"/>
    <property type="evidence" value="ECO:0007669"/>
    <property type="project" value="UniProtKB-KW"/>
</dbReference>
<evidence type="ECO:0000256" key="12">
    <source>
        <dbReference type="ARBA" id="ARBA00023317"/>
    </source>
</evidence>
<dbReference type="SUPFAM" id="SSF51621">
    <property type="entry name" value="Phosphoenolpyruvate/pyruvate domain"/>
    <property type="match status" value="1"/>
</dbReference>
<dbReference type="PATRIC" id="fig|1502723.3.peg.1764"/>
<feature type="domain" description="Pyruvate kinase barrel" evidence="15">
    <location>
        <begin position="140"/>
        <end position="468"/>
    </location>
</feature>
<evidence type="ECO:0000256" key="4">
    <source>
        <dbReference type="ARBA" id="ARBA00012142"/>
    </source>
</evidence>
<dbReference type="InterPro" id="IPR040442">
    <property type="entry name" value="Pyrv_kinase-like_dom_sf"/>
</dbReference>
<dbReference type="InterPro" id="IPR015793">
    <property type="entry name" value="Pyrv_Knase_brl"/>
</dbReference>
<accession>A0A0D8BGE0</accession>
<sequence length="512" mass="55717">MTCDVDSKRAGESECSADLTVALTTLRDDLIRYSEDHAVDLSRVYPGHVRSAENLLHYVALREHDVRELQVRLSEAGLSSLGRAEGHVRATIEAVLRALRALDGEATSPPTGDWLTFAQGRQLLTANTDALFGPPPVGRTARIMVTLPAAAADDYGLVRELVERGMDCARINTAHDGPPAWNQMIDNVRRAAAETGRSCLVAMDLAGPKPRTTVADGDEPHRLHAGDELLLARDPEPTGPAQPTGPARSASGRRVRRVGCTLPLQNVHVGHRVWFDDGKIGAVVIATESDALRLRVTDVAPKGRRLRAGKGINLPDSTLPIPALTDKDVADLGFVAANADIVSLSFVRRPHDVEDLQSRLAALGRDDLGIIIKIETLQGFEHLPQILLTALRDRRVGVMIARGDLAIECGYRRLAELQEEILWLCEAAHVPVIWATQVLDQLARTGQPTRAEITDAAMSERAECVMLNKGPYVADAVALLADLLGRMGAHQHKKSSLMRRLRSWQAEPKVPL</sequence>
<dbReference type="AlphaFoldDB" id="A0A0D8BGE0"/>
<evidence type="ECO:0000256" key="13">
    <source>
        <dbReference type="RuleBase" id="RU000504"/>
    </source>
</evidence>
<evidence type="ECO:0000256" key="9">
    <source>
        <dbReference type="ARBA" id="ARBA00022840"/>
    </source>
</evidence>
<keyword evidence="8 13" id="KW-0418">Kinase</keyword>
<comment type="catalytic activity">
    <reaction evidence="13">
        <text>pyruvate + ATP = phosphoenolpyruvate + ADP + H(+)</text>
        <dbReference type="Rhea" id="RHEA:18157"/>
        <dbReference type="ChEBI" id="CHEBI:15361"/>
        <dbReference type="ChEBI" id="CHEBI:15378"/>
        <dbReference type="ChEBI" id="CHEBI:30616"/>
        <dbReference type="ChEBI" id="CHEBI:58702"/>
        <dbReference type="ChEBI" id="CHEBI:456216"/>
        <dbReference type="EC" id="2.7.1.40"/>
    </reaction>
</comment>
<dbReference type="InterPro" id="IPR011037">
    <property type="entry name" value="Pyrv_Knase-like_insert_dom_sf"/>
</dbReference>
<keyword evidence="17" id="KW-1185">Reference proteome</keyword>
<organism evidence="16 17">
    <name type="scientific">Frankia torreyi</name>
    <dbReference type="NCBI Taxonomy" id="1856"/>
    <lineage>
        <taxon>Bacteria</taxon>
        <taxon>Bacillati</taxon>
        <taxon>Actinomycetota</taxon>
        <taxon>Actinomycetes</taxon>
        <taxon>Frankiales</taxon>
        <taxon>Frankiaceae</taxon>
        <taxon>Frankia</taxon>
    </lineage>
</organism>
<protein>
    <recommendedName>
        <fullName evidence="4 13">Pyruvate kinase</fullName>
        <ecNumber evidence="4 13">2.7.1.40</ecNumber>
    </recommendedName>
</protein>
<dbReference type="UniPathway" id="UPA00109">
    <property type="reaction ID" value="UER00188"/>
</dbReference>
<keyword evidence="12 16" id="KW-0670">Pyruvate</keyword>
<evidence type="ECO:0000256" key="2">
    <source>
        <dbReference type="ARBA" id="ARBA00004997"/>
    </source>
</evidence>
<keyword evidence="10 13" id="KW-0460">Magnesium</keyword>
<evidence type="ECO:0000313" key="16">
    <source>
        <dbReference type="EMBL" id="KJE23044.1"/>
    </source>
</evidence>
<evidence type="ECO:0000256" key="14">
    <source>
        <dbReference type="SAM" id="MobiDB-lite"/>
    </source>
</evidence>
<feature type="region of interest" description="Disordered" evidence="14">
    <location>
        <begin position="232"/>
        <end position="254"/>
    </location>
</feature>
<comment type="caution">
    <text evidence="16">The sequence shown here is derived from an EMBL/GenBank/DDBJ whole genome shotgun (WGS) entry which is preliminary data.</text>
</comment>
<evidence type="ECO:0000256" key="7">
    <source>
        <dbReference type="ARBA" id="ARBA00022741"/>
    </source>
</evidence>
<evidence type="ECO:0000256" key="3">
    <source>
        <dbReference type="ARBA" id="ARBA00008663"/>
    </source>
</evidence>
<keyword evidence="9" id="KW-0067">ATP-binding</keyword>
<keyword evidence="6" id="KW-0479">Metal-binding</keyword>
<comment type="pathway">
    <text evidence="2 13">Carbohydrate degradation; glycolysis; pyruvate from D-glyceraldehyde 3-phosphate: step 5/5.</text>
</comment>
<dbReference type="SUPFAM" id="SSF50800">
    <property type="entry name" value="PK beta-barrel domain-like"/>
    <property type="match status" value="1"/>
</dbReference>
<gene>
    <name evidence="16" type="ORF">FF36_02646</name>
</gene>
<dbReference type="Proteomes" id="UP000032545">
    <property type="component" value="Unassembled WGS sequence"/>
</dbReference>
<dbReference type="Gene3D" id="3.20.20.60">
    <property type="entry name" value="Phosphoenolpyruvate-binding domains"/>
    <property type="match status" value="1"/>
</dbReference>
<dbReference type="GO" id="GO:0000287">
    <property type="term" value="F:magnesium ion binding"/>
    <property type="evidence" value="ECO:0007669"/>
    <property type="project" value="InterPro"/>
</dbReference>
<keyword evidence="7" id="KW-0547">Nucleotide-binding</keyword>
<dbReference type="EC" id="2.7.1.40" evidence="4 13"/>
<dbReference type="Pfam" id="PF00224">
    <property type="entry name" value="PK"/>
    <property type="match status" value="1"/>
</dbReference>
<dbReference type="GO" id="GO:0016301">
    <property type="term" value="F:kinase activity"/>
    <property type="evidence" value="ECO:0007669"/>
    <property type="project" value="UniProtKB-KW"/>
</dbReference>
<evidence type="ECO:0000313" key="17">
    <source>
        <dbReference type="Proteomes" id="UP000032545"/>
    </source>
</evidence>
<evidence type="ECO:0000259" key="15">
    <source>
        <dbReference type="Pfam" id="PF00224"/>
    </source>
</evidence>
<evidence type="ECO:0000256" key="5">
    <source>
        <dbReference type="ARBA" id="ARBA00022679"/>
    </source>
</evidence>
<keyword evidence="11 13" id="KW-0324">Glycolysis</keyword>
<evidence type="ECO:0000256" key="8">
    <source>
        <dbReference type="ARBA" id="ARBA00022777"/>
    </source>
</evidence>
<evidence type="ECO:0000256" key="6">
    <source>
        <dbReference type="ARBA" id="ARBA00022723"/>
    </source>
</evidence>
<dbReference type="InterPro" id="IPR015806">
    <property type="entry name" value="Pyrv_Knase_insert_dom_sf"/>
</dbReference>
<evidence type="ECO:0000256" key="10">
    <source>
        <dbReference type="ARBA" id="ARBA00022842"/>
    </source>
</evidence>
<evidence type="ECO:0000256" key="11">
    <source>
        <dbReference type="ARBA" id="ARBA00023152"/>
    </source>
</evidence>
<keyword evidence="5 13" id="KW-0808">Transferase</keyword>
<dbReference type="PRINTS" id="PR01050">
    <property type="entry name" value="PYRUVTKNASE"/>
</dbReference>
<comment type="similarity">
    <text evidence="3 13">Belongs to the pyruvate kinase family.</text>
</comment>
<proteinExistence type="inferred from homology"/>
<dbReference type="InterPro" id="IPR001697">
    <property type="entry name" value="Pyr_Knase"/>
</dbReference>
<dbReference type="EMBL" id="JYFN01000017">
    <property type="protein sequence ID" value="KJE23044.1"/>
    <property type="molecule type" value="Genomic_DNA"/>
</dbReference>
<dbReference type="GO" id="GO:0004743">
    <property type="term" value="F:pyruvate kinase activity"/>
    <property type="evidence" value="ECO:0007669"/>
    <property type="project" value="UniProtKB-EC"/>
</dbReference>
<dbReference type="InterPro" id="IPR015813">
    <property type="entry name" value="Pyrv/PenolPyrv_kinase-like_dom"/>
</dbReference>
<reference evidence="16 17" key="2">
    <citation type="journal article" date="2016" name="Genome Announc.">
        <title>Permanent Draft Genome Sequences for Two Variants of Frankia sp. Strain CpI1, the First Frankia Strain Isolated from Root Nodules of Comptonia peregrina.</title>
        <authorList>
            <person name="Oshone R."/>
            <person name="Hurst S.G.IV."/>
            <person name="Abebe-Akele F."/>
            <person name="Simpson S."/>
            <person name="Morris K."/>
            <person name="Thomas W.K."/>
            <person name="Tisa L.S."/>
        </authorList>
    </citation>
    <scope>NUCLEOTIDE SEQUENCE [LARGE SCALE GENOMIC DNA]</scope>
    <source>
        <strain evidence="17">CpI1-S</strain>
    </source>
</reference>
<dbReference type="PANTHER" id="PTHR11817">
    <property type="entry name" value="PYRUVATE KINASE"/>
    <property type="match status" value="1"/>
</dbReference>
<dbReference type="GO" id="GO:0030955">
    <property type="term" value="F:potassium ion binding"/>
    <property type="evidence" value="ECO:0007669"/>
    <property type="project" value="InterPro"/>
</dbReference>